<evidence type="ECO:0000256" key="2">
    <source>
        <dbReference type="SAM" id="Phobius"/>
    </source>
</evidence>
<feature type="transmembrane region" description="Helical" evidence="2">
    <location>
        <begin position="189"/>
        <end position="211"/>
    </location>
</feature>
<dbReference type="Proteomes" id="UP000037035">
    <property type="component" value="Unassembled WGS sequence"/>
</dbReference>
<evidence type="ECO:0000313" key="4">
    <source>
        <dbReference type="Proteomes" id="UP000037035"/>
    </source>
</evidence>
<reference evidence="3 4" key="1">
    <citation type="submission" date="2015-08" db="EMBL/GenBank/DDBJ databases">
        <title>Next Generation Sequencing and Analysis of the Genome of Puccinia sorghi L Schw, the Causal Agent of Maize Common Rust.</title>
        <authorList>
            <person name="Rochi L."/>
            <person name="Burguener G."/>
            <person name="Darino M."/>
            <person name="Turjanski A."/>
            <person name="Kreff E."/>
            <person name="Dieguez M.J."/>
            <person name="Sacco F."/>
        </authorList>
    </citation>
    <scope>NUCLEOTIDE SEQUENCE [LARGE SCALE GENOMIC DNA]</scope>
    <source>
        <strain evidence="3 4">RO10H11247</strain>
    </source>
</reference>
<dbReference type="AlphaFoldDB" id="A0A0L6VH38"/>
<evidence type="ECO:0000313" key="3">
    <source>
        <dbReference type="EMBL" id="KNZ59415.1"/>
    </source>
</evidence>
<accession>A0A0L6VH38</accession>
<comment type="caution">
    <text evidence="3">The sequence shown here is derived from an EMBL/GenBank/DDBJ whole genome shotgun (WGS) entry which is preliminary data.</text>
</comment>
<sequence length="710" mass="81461">MVKPWLGTKEYLDLNKLELPKKLHKIYARISTIQFHLLSTRKVLNIPHFYSPQRSHLASKPLRINNKIFLSYYFVHFSFKLDILWIFPIKPFSYIQNCPQLSISSLNNLLLLGPFVPNKAMGTYCPCFWPGVSSSPSLNYYRPLTQLTFFSLKNDIIILISSLFQCWYCLCLVRSSIEFDLLGLFEFSQLSISCLSSIFLLTMIFFFAMIFESILYASKQTGFNEIHIRSPHVNLPNSLIKLKKYFNIDSLSFQSISKTQKRNHTLLALLLYHSVGCSCHTRRSAILFSCLDMMQVVILKSHSDLIWNQEKSKKSLLVCGCITDDCYRFFIFHLRNHQSKCLKRSFDSFCHKQLNLNLISNLDQDLCVIINTGGHQGRMTRNGFSLLSTSLFGMGYLSKNPKSHSLVQLVRIVPSGFGQGGEQNVECLCKANTLKMFWKNNSSKYVEGHQRPRPTWLPLRKENVENTTNGVVLGYSAEAIYLQEYENYIQACISTKSEKRRFKIKSKGFQEKFKNWFLIGASRVKFTETFHSTELLTGECTKVRRPKIIPQLGKPLASPEGGYKIITLAENTSISSISVPIRIIIYAYTGFLLLLSKLNSGLLALCPNSSLSKGIQPLHTKNRSCRLDMKQLNFVWGSSQISTQAEFVGCFLDLVATFSQKHYISWSKKAFDHIETFLINQHWKENTHALWKDKPPHGATPPPQLPRSPR</sequence>
<protein>
    <submittedName>
        <fullName evidence="3">Uncharacterized protein</fullName>
    </submittedName>
</protein>
<keyword evidence="2" id="KW-1133">Transmembrane helix</keyword>
<name>A0A0L6VH38_9BASI</name>
<feature type="region of interest" description="Disordered" evidence="1">
    <location>
        <begin position="691"/>
        <end position="710"/>
    </location>
</feature>
<proteinExistence type="predicted"/>
<feature type="compositionally biased region" description="Pro residues" evidence="1">
    <location>
        <begin position="698"/>
        <end position="710"/>
    </location>
</feature>
<gene>
    <name evidence="3" type="ORF">VP01_1737g2</name>
</gene>
<organism evidence="3 4">
    <name type="scientific">Puccinia sorghi</name>
    <dbReference type="NCBI Taxonomy" id="27349"/>
    <lineage>
        <taxon>Eukaryota</taxon>
        <taxon>Fungi</taxon>
        <taxon>Dikarya</taxon>
        <taxon>Basidiomycota</taxon>
        <taxon>Pucciniomycotina</taxon>
        <taxon>Pucciniomycetes</taxon>
        <taxon>Pucciniales</taxon>
        <taxon>Pucciniaceae</taxon>
        <taxon>Puccinia</taxon>
    </lineage>
</organism>
<keyword evidence="2" id="KW-0812">Transmembrane</keyword>
<feature type="transmembrane region" description="Helical" evidence="2">
    <location>
        <begin position="156"/>
        <end position="177"/>
    </location>
</feature>
<keyword evidence="4" id="KW-1185">Reference proteome</keyword>
<keyword evidence="2" id="KW-0472">Membrane</keyword>
<dbReference type="VEuPathDB" id="FungiDB:VP01_1737g2"/>
<dbReference type="EMBL" id="LAVV01006545">
    <property type="protein sequence ID" value="KNZ59415.1"/>
    <property type="molecule type" value="Genomic_DNA"/>
</dbReference>
<evidence type="ECO:0000256" key="1">
    <source>
        <dbReference type="SAM" id="MobiDB-lite"/>
    </source>
</evidence>